<protein>
    <submittedName>
        <fullName evidence="1">Uncharacterized protein</fullName>
    </submittedName>
</protein>
<comment type="caution">
    <text evidence="1">The sequence shown here is derived from an EMBL/GenBank/DDBJ whole genome shotgun (WGS) entry which is preliminary data.</text>
</comment>
<dbReference type="SUPFAM" id="SSF52540">
    <property type="entry name" value="P-loop containing nucleoside triphosphate hydrolases"/>
    <property type="match status" value="1"/>
</dbReference>
<dbReference type="AlphaFoldDB" id="A0AAX2RHN5"/>
<accession>A0AAX2RHN5</accession>
<evidence type="ECO:0000313" key="1">
    <source>
        <dbReference type="EMBL" id="TEU41594.1"/>
    </source>
</evidence>
<gene>
    <name evidence="1" type="ORF">E3D37_26615</name>
</gene>
<dbReference type="EMBL" id="SNSQ01000035">
    <property type="protein sequence ID" value="TEU41594.1"/>
    <property type="molecule type" value="Genomic_DNA"/>
</dbReference>
<dbReference type="RefSeq" id="WP_134256812.1">
    <property type="nucleotide sequence ID" value="NZ_SNSG01000032.1"/>
</dbReference>
<reference evidence="1 2" key="1">
    <citation type="submission" date="2019-03" db="EMBL/GenBank/DDBJ databases">
        <title>Burkholderia cepacia outbreak.</title>
        <authorList>
            <person name="Farzana R."/>
            <person name="Walsh T.R."/>
        </authorList>
    </citation>
    <scope>NUCLEOTIDE SEQUENCE [LARGE SCALE GENOMIC DNA]</scope>
    <source>
        <strain evidence="2">d13</strain>
    </source>
</reference>
<proteinExistence type="predicted"/>
<sequence length="156" mass="17225">MNQAFLRPEIVADLVADCLGVVKVLCIVGPCGSGKTVALKQWSETTRDADGLRVAYVDNHTLLIRTKADVAFDGKVKGALPGHYPMFDLKGAEVVIVDEPIQNRDLVARLFAHIDPAKGPFTHRLLLLPVQQKRVLELLEIPRSAIRFYSVEGVRL</sequence>
<evidence type="ECO:0000313" key="2">
    <source>
        <dbReference type="Proteomes" id="UP000298234"/>
    </source>
</evidence>
<dbReference type="InterPro" id="IPR027417">
    <property type="entry name" value="P-loop_NTPase"/>
</dbReference>
<dbReference type="Proteomes" id="UP000298234">
    <property type="component" value="Unassembled WGS sequence"/>
</dbReference>
<name>A0AAX2RHN5_BURCE</name>
<organism evidence="1 2">
    <name type="scientific">Burkholderia cepacia</name>
    <name type="common">Pseudomonas cepacia</name>
    <dbReference type="NCBI Taxonomy" id="292"/>
    <lineage>
        <taxon>Bacteria</taxon>
        <taxon>Pseudomonadati</taxon>
        <taxon>Pseudomonadota</taxon>
        <taxon>Betaproteobacteria</taxon>
        <taxon>Burkholderiales</taxon>
        <taxon>Burkholderiaceae</taxon>
        <taxon>Burkholderia</taxon>
        <taxon>Burkholderia cepacia complex</taxon>
    </lineage>
</organism>